<dbReference type="InterPro" id="IPR020084">
    <property type="entry name" value="NUDIX_hydrolase_CS"/>
</dbReference>
<dbReference type="SUPFAM" id="SSF55811">
    <property type="entry name" value="Nudix"/>
    <property type="match status" value="1"/>
</dbReference>
<comment type="similarity">
    <text evidence="2">Belongs to the Nudix hydrolase family.</text>
</comment>
<dbReference type="PANTHER" id="PTHR43736">
    <property type="entry name" value="ADP-RIBOSE PYROPHOSPHATASE"/>
    <property type="match status" value="1"/>
</dbReference>
<dbReference type="AlphaFoldDB" id="A0A2M7XCJ6"/>
<feature type="domain" description="Nudix hydrolase" evidence="3">
    <location>
        <begin position="2"/>
        <end position="134"/>
    </location>
</feature>
<protein>
    <recommendedName>
        <fullName evidence="3">Nudix hydrolase domain-containing protein</fullName>
    </recommendedName>
</protein>
<gene>
    <name evidence="4" type="ORF">CO174_02435</name>
</gene>
<reference evidence="5" key="1">
    <citation type="submission" date="2017-09" db="EMBL/GenBank/DDBJ databases">
        <title>Depth-based differentiation of microbial function through sediment-hosted aquifers and enrichment of novel symbionts in the deep terrestrial subsurface.</title>
        <authorList>
            <person name="Probst A.J."/>
            <person name="Ladd B."/>
            <person name="Jarett J.K."/>
            <person name="Geller-Mcgrath D.E."/>
            <person name="Sieber C.M.K."/>
            <person name="Emerson J.B."/>
            <person name="Anantharaman K."/>
            <person name="Thomas B.C."/>
            <person name="Malmstrom R."/>
            <person name="Stieglmeier M."/>
            <person name="Klingl A."/>
            <person name="Woyke T."/>
            <person name="Ryan C.M."/>
            <person name="Banfield J.F."/>
        </authorList>
    </citation>
    <scope>NUCLEOTIDE SEQUENCE [LARGE SCALE GENOMIC DNA]</scope>
</reference>
<evidence type="ECO:0000256" key="2">
    <source>
        <dbReference type="RuleBase" id="RU003476"/>
    </source>
</evidence>
<comment type="caution">
    <text evidence="4">The sequence shown here is derived from an EMBL/GenBank/DDBJ whole genome shotgun (WGS) entry which is preliminary data.</text>
</comment>
<dbReference type="PROSITE" id="PS51462">
    <property type="entry name" value="NUDIX"/>
    <property type="match status" value="1"/>
</dbReference>
<sequence length="138" mass="15311">MNMQLTVDAVLTDGEQVLLIRRAKDPFQGKLAFPGGRVDPGETVLKAVQRELMEEVGIHLDEDDFTPLCVLDDPDRDPRPLHCAAHVFWARVTTDLLRSAKADSDAESIHVMSLGTIKSCVMAFDHYLAILKLKEVLG</sequence>
<keyword evidence="1 2" id="KW-0378">Hydrolase</keyword>
<name>A0A2M7XCJ6_9BACT</name>
<dbReference type="InterPro" id="IPR015797">
    <property type="entry name" value="NUDIX_hydrolase-like_dom_sf"/>
</dbReference>
<dbReference type="InterPro" id="IPR000086">
    <property type="entry name" value="NUDIX_hydrolase_dom"/>
</dbReference>
<dbReference type="Proteomes" id="UP000229385">
    <property type="component" value="Unassembled WGS sequence"/>
</dbReference>
<evidence type="ECO:0000313" key="4">
    <source>
        <dbReference type="EMBL" id="PJA45542.1"/>
    </source>
</evidence>
<dbReference type="PRINTS" id="PR00502">
    <property type="entry name" value="NUDIXFAMILY"/>
</dbReference>
<evidence type="ECO:0000256" key="1">
    <source>
        <dbReference type="ARBA" id="ARBA00022801"/>
    </source>
</evidence>
<evidence type="ECO:0000313" key="5">
    <source>
        <dbReference type="Proteomes" id="UP000229385"/>
    </source>
</evidence>
<proteinExistence type="inferred from homology"/>
<dbReference type="GO" id="GO:0016787">
    <property type="term" value="F:hydrolase activity"/>
    <property type="evidence" value="ECO:0007669"/>
    <property type="project" value="UniProtKB-KW"/>
</dbReference>
<dbReference type="InterPro" id="IPR020476">
    <property type="entry name" value="Nudix_hydrolase"/>
</dbReference>
<dbReference type="Gene3D" id="3.90.79.10">
    <property type="entry name" value="Nucleoside Triphosphate Pyrophosphohydrolase"/>
    <property type="match status" value="1"/>
</dbReference>
<dbReference type="EMBL" id="PFWU01000030">
    <property type="protein sequence ID" value="PJA45542.1"/>
    <property type="molecule type" value="Genomic_DNA"/>
</dbReference>
<evidence type="ECO:0000259" key="3">
    <source>
        <dbReference type="PROSITE" id="PS51462"/>
    </source>
</evidence>
<dbReference type="CDD" id="cd18873">
    <property type="entry name" value="NUDIX_NadM_like"/>
    <property type="match status" value="1"/>
</dbReference>
<accession>A0A2M7XCJ6</accession>
<dbReference type="Pfam" id="PF00293">
    <property type="entry name" value="NUDIX"/>
    <property type="match status" value="1"/>
</dbReference>
<dbReference type="PANTHER" id="PTHR43736:SF2">
    <property type="entry name" value="MUTT_NUDIX FAMILY PROTEIN"/>
    <property type="match status" value="1"/>
</dbReference>
<dbReference type="PROSITE" id="PS00893">
    <property type="entry name" value="NUDIX_BOX"/>
    <property type="match status" value="1"/>
</dbReference>
<organism evidence="4 5">
    <name type="scientific">Candidatus Uhrbacteria bacterium CG_4_9_14_3_um_filter_50_9</name>
    <dbReference type="NCBI Taxonomy" id="1975035"/>
    <lineage>
        <taxon>Bacteria</taxon>
        <taxon>Candidatus Uhriibacteriota</taxon>
    </lineage>
</organism>